<evidence type="ECO:0000313" key="1">
    <source>
        <dbReference type="EMBL" id="GFD28486.1"/>
    </source>
</evidence>
<dbReference type="EMBL" id="BKCJ011385824">
    <property type="protein sequence ID" value="GFD28486.1"/>
    <property type="molecule type" value="Genomic_DNA"/>
</dbReference>
<accession>A0A699V599</accession>
<name>A0A699V599_TANCI</name>
<gene>
    <name evidence="1" type="ORF">Tci_900455</name>
</gene>
<dbReference type="AlphaFoldDB" id="A0A699V599"/>
<comment type="caution">
    <text evidence="1">The sequence shown here is derived from an EMBL/GenBank/DDBJ whole genome shotgun (WGS) entry which is preliminary data.</text>
</comment>
<reference evidence="1" key="1">
    <citation type="journal article" date="2019" name="Sci. Rep.">
        <title>Draft genome of Tanacetum cinerariifolium, the natural source of mosquito coil.</title>
        <authorList>
            <person name="Yamashiro T."/>
            <person name="Shiraishi A."/>
            <person name="Satake H."/>
            <person name="Nakayama K."/>
        </authorList>
    </citation>
    <scope>NUCLEOTIDE SEQUENCE</scope>
</reference>
<organism evidence="1">
    <name type="scientific">Tanacetum cinerariifolium</name>
    <name type="common">Dalmatian daisy</name>
    <name type="synonym">Chrysanthemum cinerariifolium</name>
    <dbReference type="NCBI Taxonomy" id="118510"/>
    <lineage>
        <taxon>Eukaryota</taxon>
        <taxon>Viridiplantae</taxon>
        <taxon>Streptophyta</taxon>
        <taxon>Embryophyta</taxon>
        <taxon>Tracheophyta</taxon>
        <taxon>Spermatophyta</taxon>
        <taxon>Magnoliopsida</taxon>
        <taxon>eudicotyledons</taxon>
        <taxon>Gunneridae</taxon>
        <taxon>Pentapetalae</taxon>
        <taxon>asterids</taxon>
        <taxon>campanulids</taxon>
        <taxon>Asterales</taxon>
        <taxon>Asteraceae</taxon>
        <taxon>Asteroideae</taxon>
        <taxon>Anthemideae</taxon>
        <taxon>Anthemidinae</taxon>
        <taxon>Tanacetum</taxon>
    </lineage>
</organism>
<proteinExistence type="predicted"/>
<sequence length="106" mass="10981">PKSVLEDASYDHVRTRPPSGRFVVLSSGSTDTDIPASPQVVLLVASALAIVNASVVEPVGNDHYSFGSGLDAEALSATPSQGSFADDLYESQTIDSASALNVYVPN</sequence>
<feature type="non-terminal residue" evidence="1">
    <location>
        <position position="1"/>
    </location>
</feature>
<protein>
    <submittedName>
        <fullName evidence="1">Uncharacterized protein</fullName>
    </submittedName>
</protein>